<proteinExistence type="inferred from homology"/>
<evidence type="ECO:0000256" key="3">
    <source>
        <dbReference type="RuleBase" id="RU000383"/>
    </source>
</evidence>
<dbReference type="AlphaFoldDB" id="A0AAN7TR98"/>
<dbReference type="CDD" id="cd20546">
    <property type="entry name" value="CYCLIN_SpCG1C_ScCTK2-like_rpt2"/>
    <property type="match status" value="1"/>
</dbReference>
<dbReference type="Pfam" id="PF00134">
    <property type="entry name" value="Cyclin_N"/>
    <property type="match status" value="1"/>
</dbReference>
<evidence type="ECO:0000259" key="4">
    <source>
        <dbReference type="SMART" id="SM00385"/>
    </source>
</evidence>
<dbReference type="Gene3D" id="1.10.472.10">
    <property type="entry name" value="Cyclin-like"/>
    <property type="match status" value="2"/>
</dbReference>
<dbReference type="InterPro" id="IPR043198">
    <property type="entry name" value="Cyclin/Ssn8"/>
</dbReference>
<comment type="similarity">
    <text evidence="1">Belongs to the cyclin family. Cyclin C subfamily.</text>
</comment>
<dbReference type="InterPro" id="IPR036915">
    <property type="entry name" value="Cyclin-like_sf"/>
</dbReference>
<reference evidence="5" key="1">
    <citation type="submission" date="2023-08" db="EMBL/GenBank/DDBJ databases">
        <title>Black Yeasts Isolated from many extreme environments.</title>
        <authorList>
            <person name="Coleine C."/>
            <person name="Stajich J.E."/>
            <person name="Selbmann L."/>
        </authorList>
    </citation>
    <scope>NUCLEOTIDE SEQUENCE</scope>
    <source>
        <strain evidence="5">CCFEE 5401</strain>
    </source>
</reference>
<gene>
    <name evidence="5" type="ORF">LTR62_003948</name>
</gene>
<dbReference type="PANTHER" id="PTHR10026">
    <property type="entry name" value="CYCLIN"/>
    <property type="match status" value="1"/>
</dbReference>
<dbReference type="InterPro" id="IPR013763">
    <property type="entry name" value="Cyclin-like_dom"/>
</dbReference>
<protein>
    <recommendedName>
        <fullName evidence="2">RNA polymerase II holoenzyme cyclin-like subunit</fullName>
    </recommendedName>
</protein>
<dbReference type="GO" id="GO:0006357">
    <property type="term" value="P:regulation of transcription by RNA polymerase II"/>
    <property type="evidence" value="ECO:0007669"/>
    <property type="project" value="InterPro"/>
</dbReference>
<dbReference type="PIRSF" id="PIRSF028758">
    <property type="entry name" value="Cyclin, C/H/G types"/>
    <property type="match status" value="1"/>
</dbReference>
<feature type="domain" description="Cyclin-like" evidence="4">
    <location>
        <begin position="54"/>
        <end position="143"/>
    </location>
</feature>
<sequence length="318" mass="34223">MASNYWDSTQAKHFTYTKSSLHQTRSHLLASNPALVIKHPLPFDSRHLSIFLQQNLNKLARRLNLRQQASATAQIYLKRFYLCVEIRRTNPYLLMATALYLACKMEESPQHIRLVLGEAARLWPDLCANEVGKIGEAEFGLISTLGSRLILHHPYRSLGELGQVLGLSAEEAVLAGSVVNDCLVTDLPLLYAPHVLAVAAIFLAVVLRPAGQPAGLQAHSNAGSSASSAPASSPAAGAGPAFGGGVAQSALASFAGLKQAGPKMGRMVDWLAESRVSVEQVVDAVQELCSLYECWEGYQERGVREAVGRLAREVGAGK</sequence>
<keyword evidence="3" id="KW-0195">Cyclin</keyword>
<dbReference type="EMBL" id="JAVRRL010000029">
    <property type="protein sequence ID" value="KAK5112633.1"/>
    <property type="molecule type" value="Genomic_DNA"/>
</dbReference>
<name>A0AAN7TR98_9PEZI</name>
<dbReference type="CDD" id="cd20513">
    <property type="entry name" value="CYCLIN_CCNC_rpt1"/>
    <property type="match status" value="1"/>
</dbReference>
<dbReference type="SUPFAM" id="SSF47954">
    <property type="entry name" value="Cyclin-like"/>
    <property type="match status" value="2"/>
</dbReference>
<dbReference type="SMART" id="SM00385">
    <property type="entry name" value="CYCLIN"/>
    <property type="match status" value="1"/>
</dbReference>
<evidence type="ECO:0000256" key="2">
    <source>
        <dbReference type="ARBA" id="ARBA00014912"/>
    </source>
</evidence>
<evidence type="ECO:0000313" key="5">
    <source>
        <dbReference type="EMBL" id="KAK5112633.1"/>
    </source>
</evidence>
<dbReference type="InterPro" id="IPR006671">
    <property type="entry name" value="Cyclin_N"/>
</dbReference>
<accession>A0AAN7TR98</accession>
<dbReference type="Proteomes" id="UP001310890">
    <property type="component" value="Unassembled WGS sequence"/>
</dbReference>
<dbReference type="GO" id="GO:0016538">
    <property type="term" value="F:cyclin-dependent protein serine/threonine kinase regulator activity"/>
    <property type="evidence" value="ECO:0007669"/>
    <property type="project" value="InterPro"/>
</dbReference>
<evidence type="ECO:0000256" key="1">
    <source>
        <dbReference type="ARBA" id="ARBA00008638"/>
    </source>
</evidence>
<organism evidence="5 6">
    <name type="scientific">Meristemomyces frigidus</name>
    <dbReference type="NCBI Taxonomy" id="1508187"/>
    <lineage>
        <taxon>Eukaryota</taxon>
        <taxon>Fungi</taxon>
        <taxon>Dikarya</taxon>
        <taxon>Ascomycota</taxon>
        <taxon>Pezizomycotina</taxon>
        <taxon>Dothideomycetes</taxon>
        <taxon>Dothideomycetidae</taxon>
        <taxon>Mycosphaerellales</taxon>
        <taxon>Teratosphaeriaceae</taxon>
        <taxon>Meristemomyces</taxon>
    </lineage>
</organism>
<comment type="caution">
    <text evidence="5">The sequence shown here is derived from an EMBL/GenBank/DDBJ whole genome shotgun (WGS) entry which is preliminary data.</text>
</comment>
<evidence type="ECO:0000313" key="6">
    <source>
        <dbReference type="Proteomes" id="UP001310890"/>
    </source>
</evidence>